<gene>
    <name evidence="1" type="ORF">OE88DRAFT_1738414</name>
</gene>
<keyword evidence="2" id="KW-1185">Reference proteome</keyword>
<accession>A0A5C3MQG1</accession>
<dbReference type="Proteomes" id="UP000305948">
    <property type="component" value="Unassembled WGS sequence"/>
</dbReference>
<organism evidence="1 2">
    <name type="scientific">Heliocybe sulcata</name>
    <dbReference type="NCBI Taxonomy" id="5364"/>
    <lineage>
        <taxon>Eukaryota</taxon>
        <taxon>Fungi</taxon>
        <taxon>Dikarya</taxon>
        <taxon>Basidiomycota</taxon>
        <taxon>Agaricomycotina</taxon>
        <taxon>Agaricomycetes</taxon>
        <taxon>Gloeophyllales</taxon>
        <taxon>Gloeophyllaceae</taxon>
        <taxon>Heliocybe</taxon>
    </lineage>
</organism>
<sequence length="221" mass="23142">MSTRSSASPLSLYPREWPTYTCDNGALGNPSKAFGIPGSKKTAYSWFCPGSPAGLASLAFNHTQVKDGNITSLVSESKLGKTPATPAAKNISTLGPGQGSHLGKRDISLVGQPCTVYCNSGTGGPDPNDCNQLLTADETYGDFLIPSGSYLVWTLDTCQVTQTNLLSPATNLTYSYDTNDWAGVVHALAYQCQAAENAMGGSCQFLGNTDVSVLQVQTAPS</sequence>
<reference evidence="1 2" key="1">
    <citation type="journal article" date="2019" name="Nat. Ecol. Evol.">
        <title>Megaphylogeny resolves global patterns of mushroom evolution.</title>
        <authorList>
            <person name="Varga T."/>
            <person name="Krizsan K."/>
            <person name="Foldi C."/>
            <person name="Dima B."/>
            <person name="Sanchez-Garcia M."/>
            <person name="Sanchez-Ramirez S."/>
            <person name="Szollosi G.J."/>
            <person name="Szarkandi J.G."/>
            <person name="Papp V."/>
            <person name="Albert L."/>
            <person name="Andreopoulos W."/>
            <person name="Angelini C."/>
            <person name="Antonin V."/>
            <person name="Barry K.W."/>
            <person name="Bougher N.L."/>
            <person name="Buchanan P."/>
            <person name="Buyck B."/>
            <person name="Bense V."/>
            <person name="Catcheside P."/>
            <person name="Chovatia M."/>
            <person name="Cooper J."/>
            <person name="Damon W."/>
            <person name="Desjardin D."/>
            <person name="Finy P."/>
            <person name="Geml J."/>
            <person name="Haridas S."/>
            <person name="Hughes K."/>
            <person name="Justo A."/>
            <person name="Karasinski D."/>
            <person name="Kautmanova I."/>
            <person name="Kiss B."/>
            <person name="Kocsube S."/>
            <person name="Kotiranta H."/>
            <person name="LaButti K.M."/>
            <person name="Lechner B.E."/>
            <person name="Liimatainen K."/>
            <person name="Lipzen A."/>
            <person name="Lukacs Z."/>
            <person name="Mihaltcheva S."/>
            <person name="Morgado L.N."/>
            <person name="Niskanen T."/>
            <person name="Noordeloos M.E."/>
            <person name="Ohm R.A."/>
            <person name="Ortiz-Santana B."/>
            <person name="Ovrebo C."/>
            <person name="Racz N."/>
            <person name="Riley R."/>
            <person name="Savchenko A."/>
            <person name="Shiryaev A."/>
            <person name="Soop K."/>
            <person name="Spirin V."/>
            <person name="Szebenyi C."/>
            <person name="Tomsovsky M."/>
            <person name="Tulloss R.E."/>
            <person name="Uehling J."/>
            <person name="Grigoriev I.V."/>
            <person name="Vagvolgyi C."/>
            <person name="Papp T."/>
            <person name="Martin F.M."/>
            <person name="Miettinen O."/>
            <person name="Hibbett D.S."/>
            <person name="Nagy L.G."/>
        </authorList>
    </citation>
    <scope>NUCLEOTIDE SEQUENCE [LARGE SCALE GENOMIC DNA]</scope>
    <source>
        <strain evidence="1 2">OMC1185</strain>
    </source>
</reference>
<dbReference type="EMBL" id="ML213523">
    <property type="protein sequence ID" value="TFK47494.1"/>
    <property type="molecule type" value="Genomic_DNA"/>
</dbReference>
<name>A0A5C3MQG1_9AGAM</name>
<evidence type="ECO:0000313" key="2">
    <source>
        <dbReference type="Proteomes" id="UP000305948"/>
    </source>
</evidence>
<protein>
    <submittedName>
        <fullName evidence="1">Uncharacterized protein</fullName>
    </submittedName>
</protein>
<dbReference type="AlphaFoldDB" id="A0A5C3MQG1"/>
<dbReference type="OrthoDB" id="3226519at2759"/>
<proteinExistence type="predicted"/>
<evidence type="ECO:0000313" key="1">
    <source>
        <dbReference type="EMBL" id="TFK47494.1"/>
    </source>
</evidence>